<feature type="non-terminal residue" evidence="2">
    <location>
        <position position="63"/>
    </location>
</feature>
<gene>
    <name evidence="2" type="ORF">FKW44_004927</name>
</gene>
<reference evidence="3" key="1">
    <citation type="submission" date="2021-01" db="EMBL/GenBank/DDBJ databases">
        <title>Caligus Genome Assembly.</title>
        <authorList>
            <person name="Gallardo-Escarate C."/>
        </authorList>
    </citation>
    <scope>NUCLEOTIDE SEQUENCE [LARGE SCALE GENOMIC DNA]</scope>
</reference>
<protein>
    <submittedName>
        <fullName evidence="2">Uncharacterized protein</fullName>
    </submittedName>
</protein>
<dbReference type="Proteomes" id="UP000595437">
    <property type="component" value="Chromosome 3"/>
</dbReference>
<evidence type="ECO:0000313" key="3">
    <source>
        <dbReference type="Proteomes" id="UP000595437"/>
    </source>
</evidence>
<dbReference type="AlphaFoldDB" id="A0A7T8HMG9"/>
<feature type="compositionally biased region" description="Low complexity" evidence="1">
    <location>
        <begin position="1"/>
        <end position="11"/>
    </location>
</feature>
<organism evidence="2 3">
    <name type="scientific">Caligus rogercresseyi</name>
    <name type="common">Sea louse</name>
    <dbReference type="NCBI Taxonomy" id="217165"/>
    <lineage>
        <taxon>Eukaryota</taxon>
        <taxon>Metazoa</taxon>
        <taxon>Ecdysozoa</taxon>
        <taxon>Arthropoda</taxon>
        <taxon>Crustacea</taxon>
        <taxon>Multicrustacea</taxon>
        <taxon>Hexanauplia</taxon>
        <taxon>Copepoda</taxon>
        <taxon>Siphonostomatoida</taxon>
        <taxon>Caligidae</taxon>
        <taxon>Caligus</taxon>
    </lineage>
</organism>
<sequence>MATATANTAAASVCSSRALHGGERSRRPPLSSSRQSFDVLVEAPFTVPIATRLTTTSEPLPMA</sequence>
<feature type="region of interest" description="Disordered" evidence="1">
    <location>
        <begin position="1"/>
        <end position="35"/>
    </location>
</feature>
<dbReference type="EMBL" id="CP045892">
    <property type="protein sequence ID" value="QQP52698.1"/>
    <property type="molecule type" value="Genomic_DNA"/>
</dbReference>
<proteinExistence type="predicted"/>
<keyword evidence="3" id="KW-1185">Reference proteome</keyword>
<evidence type="ECO:0000313" key="2">
    <source>
        <dbReference type="EMBL" id="QQP52698.1"/>
    </source>
</evidence>
<evidence type="ECO:0000256" key="1">
    <source>
        <dbReference type="SAM" id="MobiDB-lite"/>
    </source>
</evidence>
<accession>A0A7T8HMG9</accession>
<name>A0A7T8HMG9_CALRO</name>